<dbReference type="InterPro" id="IPR046162">
    <property type="entry name" value="DUF6164"/>
</dbReference>
<name>A0A839UPH1_9GAMM</name>
<organism evidence="2 3">
    <name type="scientific">Simiduia aestuariiviva</name>
    <dbReference type="NCBI Taxonomy" id="1510459"/>
    <lineage>
        <taxon>Bacteria</taxon>
        <taxon>Pseudomonadati</taxon>
        <taxon>Pseudomonadota</taxon>
        <taxon>Gammaproteobacteria</taxon>
        <taxon>Cellvibrionales</taxon>
        <taxon>Cellvibrionaceae</taxon>
        <taxon>Simiduia</taxon>
    </lineage>
</organism>
<dbReference type="EMBL" id="JACHXZ010000004">
    <property type="protein sequence ID" value="MBB3169742.1"/>
    <property type="molecule type" value="Genomic_DNA"/>
</dbReference>
<dbReference type="Proteomes" id="UP000559987">
    <property type="component" value="Unassembled WGS sequence"/>
</dbReference>
<feature type="transmembrane region" description="Helical" evidence="1">
    <location>
        <begin position="94"/>
        <end position="116"/>
    </location>
</feature>
<reference evidence="2 3" key="1">
    <citation type="submission" date="2020-08" db="EMBL/GenBank/DDBJ databases">
        <title>Genomic Encyclopedia of Type Strains, Phase III (KMG-III): the genomes of soil and plant-associated and newly described type strains.</title>
        <authorList>
            <person name="Whitman W."/>
        </authorList>
    </citation>
    <scope>NUCLEOTIDE SEQUENCE [LARGE SCALE GENOMIC DNA]</scope>
    <source>
        <strain evidence="2 3">CECT 8571</strain>
    </source>
</reference>
<comment type="caution">
    <text evidence="2">The sequence shown here is derived from an EMBL/GenBank/DDBJ whole genome shotgun (WGS) entry which is preliminary data.</text>
</comment>
<dbReference type="AlphaFoldDB" id="A0A839UPH1"/>
<accession>A0A839UPH1</accession>
<keyword evidence="1" id="KW-0472">Membrane</keyword>
<keyword evidence="1" id="KW-0812">Transmembrane</keyword>
<evidence type="ECO:0008006" key="4">
    <source>
        <dbReference type="Google" id="ProtNLM"/>
    </source>
</evidence>
<gene>
    <name evidence="2" type="ORF">FHS30_002955</name>
</gene>
<proteinExistence type="predicted"/>
<protein>
    <recommendedName>
        <fullName evidence="4">DUF2007 domain-containing protein</fullName>
    </recommendedName>
</protein>
<sequence length="117" mass="12795">MGCLYFKLHDVPAPEAEAVRTLLNDADISFYETDAGNWGLSLAAIWLTHEADKARADALLADYQAQHRAEAQAQLAEAGMESLAQRFARQPLRFIAALLAVAAILYLSVMPFTGAWS</sequence>
<evidence type="ECO:0000313" key="3">
    <source>
        <dbReference type="Proteomes" id="UP000559987"/>
    </source>
</evidence>
<keyword evidence="1" id="KW-1133">Transmembrane helix</keyword>
<evidence type="ECO:0000313" key="2">
    <source>
        <dbReference type="EMBL" id="MBB3169742.1"/>
    </source>
</evidence>
<keyword evidence="3" id="KW-1185">Reference proteome</keyword>
<dbReference type="Pfam" id="PF19661">
    <property type="entry name" value="DUF6164"/>
    <property type="match status" value="1"/>
</dbReference>
<dbReference type="RefSeq" id="WP_183911233.1">
    <property type="nucleotide sequence ID" value="NZ_JACHXZ010000004.1"/>
</dbReference>
<evidence type="ECO:0000256" key="1">
    <source>
        <dbReference type="SAM" id="Phobius"/>
    </source>
</evidence>